<feature type="region of interest" description="Disordered" evidence="1">
    <location>
        <begin position="39"/>
        <end position="110"/>
    </location>
</feature>
<feature type="compositionally biased region" description="Polar residues" evidence="1">
    <location>
        <begin position="60"/>
        <end position="74"/>
    </location>
</feature>
<evidence type="ECO:0000256" key="1">
    <source>
        <dbReference type="SAM" id="MobiDB-lite"/>
    </source>
</evidence>
<feature type="region of interest" description="Disordered" evidence="1">
    <location>
        <begin position="1"/>
        <end position="27"/>
    </location>
</feature>
<accession>A0A7D7J1F1</accession>
<reference evidence="2" key="1">
    <citation type="journal article" date="2019" name="PLoS Pathog.">
        <title>Re-assessing the diversity of negative strand RNA viruses in insects.</title>
        <authorList>
            <person name="Kafer S."/>
            <person name="Paraskevopoulou S."/>
            <person name="Zirkel F."/>
            <person name="Wieseke N."/>
            <person name="Donath A."/>
            <person name="Petersen M."/>
            <person name="Jones T.C."/>
            <person name="Liu S."/>
            <person name="Zhou X."/>
            <person name="Middendorf M."/>
            <person name="Junglen S."/>
            <person name="Misof B."/>
            <person name="Drosten C."/>
        </authorList>
    </citation>
    <scope>NUCLEOTIDE SEQUENCE</scope>
    <source>
        <strain evidence="2">OKIAV28</strain>
    </source>
</reference>
<sequence length="372" mass="40671">MSFSQDPNLEVTEAEKQSLSKIIRGHKFQTVSTTLSSLYAPEDLPSLQQPDPLAKKTGNPPKSTTPQPKASEQPGTMKKKPSQPPSSSVPHNSSTPTHASKSGGCACQRPPALSIDQQTWELNKAWKSMVPTTGLPMLLIEAKNTVPIELINSAFESITSSQFQQKDFVAMDTAAFWMIRGMILSCVYNKNKADARLMDSLKSLIQKSTSVIDRYDSASRTMESSARTSQVTINQCVSDIKAAVSDVQGLAKPPSKVQVSQAGTSAMQRKMQRGPITSPQTFSYNLRGETIHVEVRSGVPNFRISHVSSSDKPHLRHILQQFKTLPISTLESLYGMKLDYVVDAMKSDPQLAGMTGLEIIDTVTSNLPSTLF</sequence>
<evidence type="ECO:0000313" key="2">
    <source>
        <dbReference type="EMBL" id="QMP82191.1"/>
    </source>
</evidence>
<name>A0A7D7J1F1_9RHAB</name>
<dbReference type="EMBL" id="MT153411">
    <property type="protein sequence ID" value="QMP82191.1"/>
    <property type="molecule type" value="Viral_cRNA"/>
</dbReference>
<reference evidence="2" key="2">
    <citation type="submission" date="2020-03" db="EMBL/GenBank/DDBJ databases">
        <authorList>
            <person name="Kafer S."/>
            <person name="Paraskevopoulou S."/>
            <person name="Zirkel F."/>
            <person name="Wieseke N."/>
            <person name="Donath A."/>
            <person name="Petersen M."/>
            <person name="Jones T.C."/>
            <person name="Liu S."/>
            <person name="Zhou X."/>
            <person name="Middendorf M."/>
            <person name="Junglen S."/>
            <person name="Misof B."/>
            <person name="Drosten C."/>
        </authorList>
    </citation>
    <scope>NUCLEOTIDE SEQUENCE</scope>
    <source>
        <strain evidence="2">OKIAV28</strain>
    </source>
</reference>
<organism evidence="2">
    <name type="scientific">Coleopteran rhabdo-related virus OKIAV28</name>
    <dbReference type="NCBI Taxonomy" id="2746288"/>
    <lineage>
        <taxon>Viruses</taxon>
        <taxon>Riboviria</taxon>
        <taxon>Orthornavirae</taxon>
        <taxon>Negarnaviricota</taxon>
        <taxon>Haploviricotina</taxon>
        <taxon>Monjiviricetes</taxon>
        <taxon>Mononegavirales</taxon>
        <taxon>Rhabdoviridae</taxon>
    </lineage>
</organism>
<proteinExistence type="predicted"/>
<protein>
    <submittedName>
        <fullName evidence="2">Uncharacterized protein</fullName>
    </submittedName>
</protein>
<feature type="compositionally biased region" description="Low complexity" evidence="1">
    <location>
        <begin position="85"/>
        <end position="96"/>
    </location>
</feature>